<gene>
    <name evidence="4" type="ORF">SAMN04489859_100632</name>
</gene>
<evidence type="ECO:0000313" key="5">
    <source>
        <dbReference type="Proteomes" id="UP000199054"/>
    </source>
</evidence>
<keyword evidence="3" id="KW-0812">Transmembrane</keyword>
<dbReference type="GO" id="GO:0004713">
    <property type="term" value="F:protein tyrosine kinase activity"/>
    <property type="evidence" value="ECO:0007669"/>
    <property type="project" value="TreeGrafter"/>
</dbReference>
<dbReference type="PANTHER" id="PTHR32309">
    <property type="entry name" value="TYROSINE-PROTEIN KINASE"/>
    <property type="match status" value="1"/>
</dbReference>
<sequence>MTLPPKASRFHASPAEAVRPHTGADPAAETRPPAGDKPDIRVELHKKADLPPRFGEGPMSGASAASSDEQRKERIMQTEPVDDGFGDMRFPTAGPASEGTTPAKDGGKADPADAAGEDLEAKLAAIRAEKLSDRQLRIARRIAALHQIPVESDEEAVLRLRERGIDPSQRAALSQILSSEGSRSQASPSANAPAVVPRAPLPASRPNTQPGPALPSREQLTEDRRAAEILLIQRDIARRRRRRLAMLAMRLMLFVIIPTFMAGWYYFRVASPLYATHSQFQIQMADGMSGSSMGGLFSASQLATNPDSVGVQSYLTSRDAMLRLDGELGYRRAFQDPSLDAIKRLPENASNEATYELYQKSVRIGYDPTEGMINMEVIAPDPELSRDFSLALIKYAEGQVDQMTARLRDDQMKGAIEVYEDAEAKVLAAQQRVQELQQKLGVLDPVAEGSVIMNQVAELEMQLATKELELGQLLANPSPQQSRVTALRGDITRLQEMIARTRLQLTEGNATRSSLAAISGELRIAESDLATRQELLAAAAAQMETARVEASKQVRYLSLSVAPVAPDEATYPKAVQNTLVAFLIFSGIYLMLSLTASILREQVSS</sequence>
<dbReference type="EMBL" id="FODE01000006">
    <property type="protein sequence ID" value="SEN39923.1"/>
    <property type="molecule type" value="Genomic_DNA"/>
</dbReference>
<organism evidence="4 5">
    <name type="scientific">Paracoccus alcaliphilus</name>
    <dbReference type="NCBI Taxonomy" id="34002"/>
    <lineage>
        <taxon>Bacteria</taxon>
        <taxon>Pseudomonadati</taxon>
        <taxon>Pseudomonadota</taxon>
        <taxon>Alphaproteobacteria</taxon>
        <taxon>Rhodobacterales</taxon>
        <taxon>Paracoccaceae</taxon>
        <taxon>Paracoccus</taxon>
    </lineage>
</organism>
<feature type="region of interest" description="Disordered" evidence="2">
    <location>
        <begin position="1"/>
        <end position="115"/>
    </location>
</feature>
<dbReference type="InterPro" id="IPR050445">
    <property type="entry name" value="Bact_polysacc_biosynth/exp"/>
</dbReference>
<dbReference type="RefSeq" id="WP_211657242.1">
    <property type="nucleotide sequence ID" value="NZ_CP067124.1"/>
</dbReference>
<keyword evidence="3" id="KW-0472">Membrane</keyword>
<reference evidence="4 5" key="1">
    <citation type="submission" date="2016-10" db="EMBL/GenBank/DDBJ databases">
        <authorList>
            <person name="de Groot N.N."/>
        </authorList>
    </citation>
    <scope>NUCLEOTIDE SEQUENCE [LARGE SCALE GENOMIC DNA]</scope>
    <source>
        <strain evidence="4 5">DSM 8512</strain>
    </source>
</reference>
<feature type="compositionally biased region" description="Polar residues" evidence="2">
    <location>
        <begin position="171"/>
        <end position="181"/>
    </location>
</feature>
<feature type="coiled-coil region" evidence="1">
    <location>
        <begin position="412"/>
        <end position="476"/>
    </location>
</feature>
<proteinExistence type="predicted"/>
<accession>A0A1H8G7F8</accession>
<evidence type="ECO:0000256" key="3">
    <source>
        <dbReference type="SAM" id="Phobius"/>
    </source>
</evidence>
<keyword evidence="1" id="KW-0175">Coiled coil</keyword>
<feature type="compositionally biased region" description="Basic and acidic residues" evidence="2">
    <location>
        <begin position="34"/>
        <end position="50"/>
    </location>
</feature>
<dbReference type="Gene3D" id="1.20.120.1490">
    <property type="match status" value="1"/>
</dbReference>
<keyword evidence="3" id="KW-1133">Transmembrane helix</keyword>
<feature type="transmembrane region" description="Helical" evidence="3">
    <location>
        <begin position="244"/>
        <end position="267"/>
    </location>
</feature>
<dbReference type="STRING" id="34002.SAMN04489859_100632"/>
<evidence type="ECO:0000256" key="1">
    <source>
        <dbReference type="SAM" id="Coils"/>
    </source>
</evidence>
<evidence type="ECO:0000313" key="4">
    <source>
        <dbReference type="EMBL" id="SEN39923.1"/>
    </source>
</evidence>
<keyword evidence="5" id="KW-1185">Reference proteome</keyword>
<dbReference type="Proteomes" id="UP000199054">
    <property type="component" value="Unassembled WGS sequence"/>
</dbReference>
<dbReference type="PANTHER" id="PTHR32309:SF13">
    <property type="entry name" value="FERRIC ENTEROBACTIN TRANSPORT PROTEIN FEPE"/>
    <property type="match status" value="1"/>
</dbReference>
<dbReference type="GO" id="GO:0005886">
    <property type="term" value="C:plasma membrane"/>
    <property type="evidence" value="ECO:0007669"/>
    <property type="project" value="TreeGrafter"/>
</dbReference>
<dbReference type="AlphaFoldDB" id="A0A1H8G7F8"/>
<name>A0A1H8G7F8_9RHOB</name>
<protein>
    <submittedName>
        <fullName evidence="4">Capsular polysaccharide transport system permease protein</fullName>
    </submittedName>
</protein>
<feature type="compositionally biased region" description="Low complexity" evidence="2">
    <location>
        <begin position="182"/>
        <end position="206"/>
    </location>
</feature>
<evidence type="ECO:0000256" key="2">
    <source>
        <dbReference type="SAM" id="MobiDB-lite"/>
    </source>
</evidence>
<feature type="transmembrane region" description="Helical" evidence="3">
    <location>
        <begin position="579"/>
        <end position="599"/>
    </location>
</feature>
<feature type="region of interest" description="Disordered" evidence="2">
    <location>
        <begin position="169"/>
        <end position="220"/>
    </location>
</feature>